<evidence type="ECO:0000256" key="1">
    <source>
        <dbReference type="ARBA" id="ARBA00003594"/>
    </source>
</evidence>
<dbReference type="InterPro" id="IPR024758">
    <property type="entry name" value="Inp1"/>
</dbReference>
<keyword evidence="5" id="KW-0472">Membrane</keyword>
<feature type="compositionally biased region" description="Polar residues" evidence="6">
    <location>
        <begin position="649"/>
        <end position="658"/>
    </location>
</feature>
<reference evidence="7" key="1">
    <citation type="journal article" date="2020" name="Front. Microbiol.">
        <title>Gene regulatory networks of Penicillium echinulatum 2HH and Penicillium oxalicum 114-2 inferred by a computational biology approach.</title>
        <authorList>
            <person name="Lenz A.R."/>
            <person name="Galan-Vasquez E."/>
            <person name="Balbinot E."/>
            <person name="De Abreu F.P."/>
            <person name="De Oliveira N.S."/>
            <person name="Da Rosa L.O."/>
            <person name="De Avila E Silva S."/>
            <person name="Camassola M."/>
            <person name="Dillon A.J.P."/>
            <person name="Perez-Rueda E."/>
        </authorList>
    </citation>
    <scope>NUCLEOTIDE SEQUENCE</scope>
    <source>
        <strain evidence="7">S1M29</strain>
    </source>
</reference>
<proteinExistence type="inferred from homology"/>
<dbReference type="GO" id="GO:0045033">
    <property type="term" value="P:peroxisome inheritance"/>
    <property type="evidence" value="ECO:0007669"/>
    <property type="project" value="InterPro"/>
</dbReference>
<gene>
    <name evidence="7" type="ORF">PECM_004878</name>
</gene>
<evidence type="ECO:0000256" key="4">
    <source>
        <dbReference type="ARBA" id="ARBA00021397"/>
    </source>
</evidence>
<feature type="region of interest" description="Disordered" evidence="6">
    <location>
        <begin position="524"/>
        <end position="604"/>
    </location>
</feature>
<organism evidence="7 8">
    <name type="scientific">Penicillium ucsense</name>
    <dbReference type="NCBI Taxonomy" id="2839758"/>
    <lineage>
        <taxon>Eukaryota</taxon>
        <taxon>Fungi</taxon>
        <taxon>Dikarya</taxon>
        <taxon>Ascomycota</taxon>
        <taxon>Pezizomycotina</taxon>
        <taxon>Eurotiomycetes</taxon>
        <taxon>Eurotiomycetidae</taxon>
        <taxon>Eurotiales</taxon>
        <taxon>Aspergillaceae</taxon>
        <taxon>Penicillium</taxon>
    </lineage>
</organism>
<comment type="function">
    <text evidence="1">Required for peroxisome inheritance.</text>
</comment>
<evidence type="ECO:0000256" key="5">
    <source>
        <dbReference type="ARBA" id="ARBA00023136"/>
    </source>
</evidence>
<comment type="subcellular location">
    <subcellularLocation>
        <location evidence="2">Peroxisome membrane</location>
        <topology evidence="2">Peripheral membrane protein</topology>
    </subcellularLocation>
</comment>
<feature type="compositionally biased region" description="Basic and acidic residues" evidence="6">
    <location>
        <begin position="685"/>
        <end position="696"/>
    </location>
</feature>
<comment type="caution">
    <text evidence="7">The sequence shown here is derived from an EMBL/GenBank/DDBJ whole genome shotgun (WGS) entry which is preliminary data.</text>
</comment>
<dbReference type="AlphaFoldDB" id="A0A8J8WI79"/>
<feature type="region of interest" description="Disordered" evidence="6">
    <location>
        <begin position="647"/>
        <end position="696"/>
    </location>
</feature>
<evidence type="ECO:0000256" key="2">
    <source>
        <dbReference type="ARBA" id="ARBA00004421"/>
    </source>
</evidence>
<evidence type="ECO:0000313" key="7">
    <source>
        <dbReference type="EMBL" id="KAF7717004.1"/>
    </source>
</evidence>
<dbReference type="GO" id="GO:0005780">
    <property type="term" value="C:extrinsic component of intraperoxisomal membrane"/>
    <property type="evidence" value="ECO:0007669"/>
    <property type="project" value="InterPro"/>
</dbReference>
<feature type="region of interest" description="Disordered" evidence="6">
    <location>
        <begin position="425"/>
        <end position="484"/>
    </location>
</feature>
<dbReference type="EMBL" id="WIWV01000032">
    <property type="protein sequence ID" value="KAF7717004.1"/>
    <property type="molecule type" value="Genomic_DNA"/>
</dbReference>
<keyword evidence="8" id="KW-1185">Reference proteome</keyword>
<feature type="compositionally biased region" description="Polar residues" evidence="6">
    <location>
        <begin position="433"/>
        <end position="442"/>
    </location>
</feature>
<sequence length="696" mass="75851">MPEPQSNTSGPVHSIRRAVTLPTKLNPHAQRSKANLSENVIFYHPFAKIVHFAPRALVPIPSSSAPSDFDYPVDTIETLPWRSATERTVATAPLILERGLTVFLKCGNVVRAILRNSQCWCVDGVSKFVLRIRPLTYYRIELPYETAEDQASVEELKAALPNVLRYEVTPCPFKRAFSVELPEEAVAPRRKRAWKPKENKDTLSVPTPTFRRPSVDIKLDWPDSASTSDDTDGAATDDSGLISERAYSSTSETRVEGQVTSMEDDSAASRLDTDFFNAHVKSTPEKRETFTSLREKFDATPTPEVLSIQNGIGAAVDAMSLTDTSSPVVCGSVEGKPPSSCDLSAPDASQPEVIRDITQDAVDIKSREEQAHCPSVAIIPQEWDQRAQGILIADSTSAVFSDEHCTTQSQLLVKPEDDRLLQTSEASPEPIAQTATTSTQALNGAIGSPTGLECSLEDSVSTGSKSPSHHGTEDVSRQDSSSVIEDPMSADHDAFQPLNTAALTTENNLQESNSASQIEVGITSSQPMESPQMDTTLNMPGSIALDDSRHSPASYTPSAATMHDKGTSTLSPDMGHMSTEFRRRAQATRQRDVSPMPAQSALYQPPNEQASSLLTKALSLVLVPPIHLFIILMHVAARIVISPALGSTIEDSPSNSQAMPRESFTDDDYSFPLERESSSEYEDAQITRKLDPWDLD</sequence>
<evidence type="ECO:0000256" key="3">
    <source>
        <dbReference type="ARBA" id="ARBA00010707"/>
    </source>
</evidence>
<evidence type="ECO:0000256" key="6">
    <source>
        <dbReference type="SAM" id="MobiDB-lite"/>
    </source>
</evidence>
<name>A0A8J8WI79_9EURO</name>
<dbReference type="Pfam" id="PF12634">
    <property type="entry name" value="Inp1"/>
    <property type="match status" value="1"/>
</dbReference>
<accession>A0A8J8WI79</accession>
<dbReference type="Proteomes" id="UP000631181">
    <property type="component" value="Unassembled WGS sequence"/>
</dbReference>
<feature type="compositionally biased region" description="Low complexity" evidence="6">
    <location>
        <begin position="223"/>
        <end position="240"/>
    </location>
</feature>
<protein>
    <recommendedName>
        <fullName evidence="4">Inheritance of peroxisomes protein 1</fullName>
    </recommendedName>
</protein>
<feature type="compositionally biased region" description="Polar residues" evidence="6">
    <location>
        <begin position="524"/>
        <end position="539"/>
    </location>
</feature>
<evidence type="ECO:0000313" key="8">
    <source>
        <dbReference type="Proteomes" id="UP000631181"/>
    </source>
</evidence>
<feature type="region of interest" description="Disordered" evidence="6">
    <location>
        <begin position="188"/>
        <end position="266"/>
    </location>
</feature>
<dbReference type="OrthoDB" id="4097008at2759"/>
<comment type="similarity">
    <text evidence="3">Belongs to the INP1 family.</text>
</comment>